<feature type="repeat" description="WD" evidence="3">
    <location>
        <begin position="675"/>
        <end position="716"/>
    </location>
</feature>
<dbReference type="SUPFAM" id="SSF50978">
    <property type="entry name" value="WD40 repeat-like"/>
    <property type="match status" value="1"/>
</dbReference>
<dbReference type="GO" id="GO:1990234">
    <property type="term" value="C:transferase complex"/>
    <property type="evidence" value="ECO:0007669"/>
    <property type="project" value="UniProtKB-ARBA"/>
</dbReference>
<feature type="compositionally biased region" description="Basic and acidic residues" evidence="4">
    <location>
        <begin position="78"/>
        <end position="87"/>
    </location>
</feature>
<dbReference type="InterPro" id="IPR001810">
    <property type="entry name" value="F-box_dom"/>
</dbReference>
<dbReference type="Pfam" id="PF12937">
    <property type="entry name" value="F-box-like"/>
    <property type="match status" value="1"/>
</dbReference>
<feature type="repeat" description="WD" evidence="3">
    <location>
        <begin position="635"/>
        <end position="674"/>
    </location>
</feature>
<dbReference type="SMART" id="SM00256">
    <property type="entry name" value="FBOX"/>
    <property type="match status" value="1"/>
</dbReference>
<dbReference type="InterPro" id="IPR036322">
    <property type="entry name" value="WD40_repeat_dom_sf"/>
</dbReference>
<dbReference type="Gene3D" id="1.20.1280.50">
    <property type="match status" value="1"/>
</dbReference>
<dbReference type="InterPro" id="IPR036047">
    <property type="entry name" value="F-box-like_dom_sf"/>
</dbReference>
<dbReference type="CDD" id="cd00200">
    <property type="entry name" value="WD40"/>
    <property type="match status" value="1"/>
</dbReference>
<dbReference type="PROSITE" id="PS50294">
    <property type="entry name" value="WD_REPEATS_REGION"/>
    <property type="match status" value="5"/>
</dbReference>
<feature type="compositionally biased region" description="Polar residues" evidence="4">
    <location>
        <begin position="352"/>
        <end position="380"/>
    </location>
</feature>
<feature type="domain" description="F-box" evidence="5">
    <location>
        <begin position="187"/>
        <end position="233"/>
    </location>
</feature>
<dbReference type="InterPro" id="IPR001680">
    <property type="entry name" value="WD40_rpt"/>
</dbReference>
<dbReference type="PRINTS" id="PR00320">
    <property type="entry name" value="GPROTEINBRPT"/>
</dbReference>
<evidence type="ECO:0000256" key="1">
    <source>
        <dbReference type="ARBA" id="ARBA00022574"/>
    </source>
</evidence>
<dbReference type="Gene3D" id="2.130.10.10">
    <property type="entry name" value="YVTN repeat-like/Quinoprotein amine dehydrogenase"/>
    <property type="match status" value="2"/>
</dbReference>
<protein>
    <submittedName>
        <fullName evidence="6">WD40-repeat-containing domain protein</fullName>
    </submittedName>
</protein>
<gene>
    <name evidence="6" type="ORF">DMC30DRAFT_55707</name>
</gene>
<evidence type="ECO:0000256" key="2">
    <source>
        <dbReference type="ARBA" id="ARBA00022737"/>
    </source>
</evidence>
<evidence type="ECO:0000313" key="7">
    <source>
        <dbReference type="Proteomes" id="UP000311382"/>
    </source>
</evidence>
<proteinExistence type="predicted"/>
<feature type="compositionally biased region" description="Low complexity" evidence="4">
    <location>
        <begin position="53"/>
        <end position="62"/>
    </location>
</feature>
<name>A0A5C5G4B7_9BASI</name>
<dbReference type="InterPro" id="IPR015943">
    <property type="entry name" value="WD40/YVTN_repeat-like_dom_sf"/>
</dbReference>
<reference evidence="6 7" key="1">
    <citation type="submission" date="2019-03" db="EMBL/GenBank/DDBJ databases">
        <title>Rhodosporidium diobovatum UCD-FST 08-225 genome sequencing, assembly, and annotation.</title>
        <authorList>
            <person name="Fakankun I.U."/>
            <person name="Fristensky B."/>
            <person name="Levin D.B."/>
        </authorList>
    </citation>
    <scope>NUCLEOTIDE SEQUENCE [LARGE SCALE GENOMIC DNA]</scope>
    <source>
        <strain evidence="6 7">UCD-FST 08-225</strain>
    </source>
</reference>
<dbReference type="OrthoDB" id="19711at2759"/>
<feature type="repeat" description="WD" evidence="3">
    <location>
        <begin position="717"/>
        <end position="758"/>
    </location>
</feature>
<dbReference type="PANTHER" id="PTHR22847">
    <property type="entry name" value="WD40 REPEAT PROTEIN"/>
    <property type="match status" value="1"/>
</dbReference>
<feature type="compositionally biased region" description="Low complexity" evidence="4">
    <location>
        <begin position="381"/>
        <end position="397"/>
    </location>
</feature>
<dbReference type="PROSITE" id="PS00678">
    <property type="entry name" value="WD_REPEATS_1"/>
    <property type="match status" value="4"/>
</dbReference>
<feature type="compositionally biased region" description="Basic and acidic residues" evidence="4">
    <location>
        <begin position="149"/>
        <end position="160"/>
    </location>
</feature>
<comment type="caution">
    <text evidence="6">The sequence shown here is derived from an EMBL/GenBank/DDBJ whole genome shotgun (WGS) entry which is preliminary data.</text>
</comment>
<feature type="repeat" description="WD" evidence="3">
    <location>
        <begin position="507"/>
        <end position="546"/>
    </location>
</feature>
<sequence length="798" mass="85879">MESTDHAQAEARASSPTPLAASGPRPFAYVASNSSSRALGRIWDRFSPPSIPSPFSSSSHGTPPIPSAFLSRASTPSRRTDSADRGTDLVAHFPSNGRASRGESPASLEQHDSASQLSFSLRRASASAPRAPTTDSWEPPFRLPALPWKGKDRERDRPDEAIDPDDYDGDDMVDDEACFVDGWEGKVDFIVSLPSELSLNILLQLDFRSVLACSAVSRGWRQLAVDPLLWRTLFHDNPRWHLKPDAYRQAARAAAAAQAAAATSMTPLTPSIGADRERTGYFSSDRPVMPNLKRAASSFGRAGAKRLVTGADRVQAGGAAIGRKFSDMVGELGGLSLVPGSNGSAGSGPHTAASSNVSSRAQSPERSTPTRPRHSASTPISSGLPGSPSLLSLPLAGPGAGPGQPSTSAVQTHAFASPPSASLSRMGSSSALSTLASMSTPRRSSGAAPRSSLPTPMTPGVSALPDSAEAALMHAAGLLALDWPRLFRDRWLLEKRWETGKPSWSWFEGHADSVYCVQFDERKIISGSRDQTVRIWDLASGTTTAILCGHEGSVLCLQYDDKILVTGSSDSRVVVWDLVGEEATGRGRHEVVRTLVGHSMGVLDLCFDDKWIVSCSKDTKTRVWNRSTGELYRVLRGHRGPVNAVQLHGDRVLTASGDALMKLWDVHTGATLRTFTGHSRGLACVHWGPSGKEFVSSSNDKTIKLWNADTGECIRTFSGHSDLVRGLAWDEKSRRIVSCGYDHTTRVWDAETGEEKHKYKSHSSLVFDVAFSASAIVRCVQLLCSTASWTTSQFDRRR</sequence>
<feature type="repeat" description="WD" evidence="3">
    <location>
        <begin position="595"/>
        <end position="634"/>
    </location>
</feature>
<dbReference type="InterPro" id="IPR019775">
    <property type="entry name" value="WD40_repeat_CS"/>
</dbReference>
<dbReference type="EMBL" id="SOZI01000014">
    <property type="protein sequence ID" value="TNY23174.1"/>
    <property type="molecule type" value="Genomic_DNA"/>
</dbReference>
<feature type="region of interest" description="Disordered" evidence="4">
    <location>
        <begin position="1"/>
        <end position="30"/>
    </location>
</feature>
<evidence type="ECO:0000256" key="4">
    <source>
        <dbReference type="SAM" id="MobiDB-lite"/>
    </source>
</evidence>
<evidence type="ECO:0000259" key="5">
    <source>
        <dbReference type="PROSITE" id="PS50181"/>
    </source>
</evidence>
<organism evidence="6 7">
    <name type="scientific">Rhodotorula diobovata</name>
    <dbReference type="NCBI Taxonomy" id="5288"/>
    <lineage>
        <taxon>Eukaryota</taxon>
        <taxon>Fungi</taxon>
        <taxon>Dikarya</taxon>
        <taxon>Basidiomycota</taxon>
        <taxon>Pucciniomycotina</taxon>
        <taxon>Microbotryomycetes</taxon>
        <taxon>Sporidiobolales</taxon>
        <taxon>Sporidiobolaceae</taxon>
        <taxon>Rhodotorula</taxon>
    </lineage>
</organism>
<dbReference type="PANTHER" id="PTHR22847:SF745">
    <property type="entry name" value="F-BOX_WD REPEAT-CONTAINING PROTEIN 7"/>
    <property type="match status" value="1"/>
</dbReference>
<dbReference type="InterPro" id="IPR020472">
    <property type="entry name" value="WD40_PAC1"/>
</dbReference>
<feature type="compositionally biased region" description="Low complexity" evidence="4">
    <location>
        <begin position="417"/>
        <end position="454"/>
    </location>
</feature>
<dbReference type="SMART" id="SM00320">
    <property type="entry name" value="WD40"/>
    <property type="match status" value="7"/>
</dbReference>
<feature type="compositionally biased region" description="Low complexity" evidence="4">
    <location>
        <begin position="113"/>
        <end position="132"/>
    </location>
</feature>
<evidence type="ECO:0000313" key="6">
    <source>
        <dbReference type="EMBL" id="TNY23174.1"/>
    </source>
</evidence>
<accession>A0A5C5G4B7</accession>
<evidence type="ECO:0000256" key="3">
    <source>
        <dbReference type="PROSITE-ProRule" id="PRU00221"/>
    </source>
</evidence>
<feature type="region of interest" description="Disordered" evidence="4">
    <location>
        <begin position="340"/>
        <end position="462"/>
    </location>
</feature>
<dbReference type="STRING" id="5288.A0A5C5G4B7"/>
<keyword evidence="7" id="KW-1185">Reference proteome</keyword>
<dbReference type="Proteomes" id="UP000311382">
    <property type="component" value="Unassembled WGS sequence"/>
</dbReference>
<dbReference type="PROSITE" id="PS50082">
    <property type="entry name" value="WD_REPEATS_2"/>
    <property type="match status" value="6"/>
</dbReference>
<keyword evidence="1 3" id="KW-0853">WD repeat</keyword>
<dbReference type="Pfam" id="PF00400">
    <property type="entry name" value="WD40"/>
    <property type="match status" value="6"/>
</dbReference>
<dbReference type="AlphaFoldDB" id="A0A5C5G4B7"/>
<dbReference type="SUPFAM" id="SSF81383">
    <property type="entry name" value="F-box domain"/>
    <property type="match status" value="1"/>
</dbReference>
<keyword evidence="2" id="KW-0677">Repeat</keyword>
<dbReference type="PROSITE" id="PS50181">
    <property type="entry name" value="FBOX"/>
    <property type="match status" value="1"/>
</dbReference>
<feature type="repeat" description="WD" evidence="3">
    <location>
        <begin position="547"/>
        <end position="578"/>
    </location>
</feature>
<feature type="region of interest" description="Disordered" evidence="4">
    <location>
        <begin position="50"/>
        <end position="168"/>
    </location>
</feature>